<evidence type="ECO:0000313" key="3">
    <source>
        <dbReference type="Proteomes" id="UP000707352"/>
    </source>
</evidence>
<dbReference type="Proteomes" id="UP000707352">
    <property type="component" value="Unassembled WGS sequence"/>
</dbReference>
<organism evidence="2 3">
    <name type="scientific">Microvirga terricola</name>
    <dbReference type="NCBI Taxonomy" id="2719797"/>
    <lineage>
        <taxon>Bacteria</taxon>
        <taxon>Pseudomonadati</taxon>
        <taxon>Pseudomonadota</taxon>
        <taxon>Alphaproteobacteria</taxon>
        <taxon>Hyphomicrobiales</taxon>
        <taxon>Methylobacteriaceae</taxon>
        <taxon>Microvirga</taxon>
    </lineage>
</organism>
<accession>A0ABX0VCJ9</accession>
<proteinExistence type="predicted"/>
<evidence type="ECO:0000256" key="1">
    <source>
        <dbReference type="SAM" id="Phobius"/>
    </source>
</evidence>
<dbReference type="Pfam" id="PF11159">
    <property type="entry name" value="DUF2939"/>
    <property type="match status" value="1"/>
</dbReference>
<protein>
    <submittedName>
        <fullName evidence="2">DUF2939 domain-containing protein</fullName>
    </submittedName>
</protein>
<reference evidence="2 3" key="1">
    <citation type="submission" date="2020-03" db="EMBL/GenBank/DDBJ databases">
        <title>The genome sequence of Microvirga sp. c23x22.</title>
        <authorList>
            <person name="Zhang X."/>
        </authorList>
    </citation>
    <scope>NUCLEOTIDE SEQUENCE [LARGE SCALE GENOMIC DNA]</scope>
    <source>
        <strain evidence="3">c23x22</strain>
    </source>
</reference>
<dbReference type="EMBL" id="JAATJS010000003">
    <property type="protein sequence ID" value="NIX76879.1"/>
    <property type="molecule type" value="Genomic_DNA"/>
</dbReference>
<keyword evidence="3" id="KW-1185">Reference proteome</keyword>
<dbReference type="InterPro" id="IPR021330">
    <property type="entry name" value="DUF2939"/>
</dbReference>
<evidence type="ECO:0000313" key="2">
    <source>
        <dbReference type="EMBL" id="NIX76879.1"/>
    </source>
</evidence>
<comment type="caution">
    <text evidence="2">The sequence shown here is derived from an EMBL/GenBank/DDBJ whole genome shotgun (WGS) entry which is preliminary data.</text>
</comment>
<gene>
    <name evidence="2" type="ORF">HB375_09655</name>
</gene>
<dbReference type="RefSeq" id="WP_167672785.1">
    <property type="nucleotide sequence ID" value="NZ_JAATJS010000003.1"/>
</dbReference>
<name>A0ABX0VCJ9_9HYPH</name>
<sequence length="213" mass="23792">MVACRECRLKGRAATVIWTLRVSFVLFLAWVLFIISPFVALYDLGKAIEGRNVARIDERVNFHALRTSLSRQIVDDYMKTPDGQMELTDIHRQLAVDAGSKAFAPRIEELVTPYALADLLEEGRRLGAGGAGSGLPFPVSLSFGSAKQAWKLFINAQTQGFRSISMSLPAQEPKERQFRVTLRLSGSTWRLTGLDLPQALREDLLTRRARDAD</sequence>
<keyword evidence="1" id="KW-1133">Transmembrane helix</keyword>
<keyword evidence="1" id="KW-0812">Transmembrane</keyword>
<keyword evidence="1" id="KW-0472">Membrane</keyword>
<feature type="transmembrane region" description="Helical" evidence="1">
    <location>
        <begin position="18"/>
        <end position="42"/>
    </location>
</feature>